<dbReference type="PANTHER" id="PTHR14224">
    <property type="entry name" value="SIMILAR TO PREFERENTIALLY EXPRESSED ANTIGEN IN MELANOMA-LIKE 3"/>
    <property type="match status" value="1"/>
</dbReference>
<reference evidence="3 4" key="1">
    <citation type="submission" date="2016-06" db="EMBL/GenBank/DDBJ databases">
        <title>The Draft Genome Sequence and Annotation of the Desert Woodrat Neotoma lepida.</title>
        <authorList>
            <person name="Campbell M."/>
            <person name="Oakeson K.F."/>
            <person name="Yandell M."/>
            <person name="Halpert J.R."/>
            <person name="Dearing D."/>
        </authorList>
    </citation>
    <scope>NUCLEOTIDE SEQUENCE [LARGE SCALE GENOMIC DNA]</scope>
    <source>
        <strain evidence="3">417</strain>
        <tissue evidence="3">Liver</tissue>
    </source>
</reference>
<dbReference type="InterPro" id="IPR050694">
    <property type="entry name" value="LRRC14/PRAME"/>
</dbReference>
<dbReference type="GO" id="GO:0005737">
    <property type="term" value="C:cytoplasm"/>
    <property type="evidence" value="ECO:0007669"/>
    <property type="project" value="UniProtKB-SubCell"/>
</dbReference>
<comment type="caution">
    <text evidence="3">The sequence shown here is derived from an EMBL/GenBank/DDBJ whole genome shotgun (WGS) entry which is preliminary data.</text>
</comment>
<organism evidence="3 4">
    <name type="scientific">Neotoma lepida</name>
    <name type="common">Desert woodrat</name>
    <dbReference type="NCBI Taxonomy" id="56216"/>
    <lineage>
        <taxon>Eukaryota</taxon>
        <taxon>Metazoa</taxon>
        <taxon>Chordata</taxon>
        <taxon>Craniata</taxon>
        <taxon>Vertebrata</taxon>
        <taxon>Euteleostomi</taxon>
        <taxon>Mammalia</taxon>
        <taxon>Eutheria</taxon>
        <taxon>Euarchontoglires</taxon>
        <taxon>Glires</taxon>
        <taxon>Rodentia</taxon>
        <taxon>Myomorpha</taxon>
        <taxon>Muroidea</taxon>
        <taxon>Cricetidae</taxon>
        <taxon>Neotominae</taxon>
        <taxon>Neotoma</taxon>
    </lineage>
</organism>
<dbReference type="AlphaFoldDB" id="A0A1A6GX88"/>
<evidence type="ECO:0000313" key="3">
    <source>
        <dbReference type="EMBL" id="OBS70220.1"/>
    </source>
</evidence>
<evidence type="ECO:0000313" key="4">
    <source>
        <dbReference type="Proteomes" id="UP000092124"/>
    </source>
</evidence>
<sequence length="310" mass="36007">MEAPGGSEERAPSCVPVHTSQKSWCTFLKSSTRSFHRLGGKRIEFHNVPVQCNQFTKIYFHGSDTSMAVLEDLCHHMANVTQWNQTLYQVPQESSNDIGCPLTEGYDHSYLERGIYLPELLWMSFQAVPTLQQLAVQGLLEDENLAISALEDLPTMLFPPVFQEAFIKSRTKVVKAMVMSWPFPCLPLGALVEYIQVDNFQAVLDGLDWLDNQNFWPRRCRLQLLSLQDVYPNFWEGCTGKRSAWWTKQVDPTTEGKKQRLRVVAEFTLTFIILQDYISYFMQWLKQRKDTIHSNFFRRRGARDERPEEP</sequence>
<dbReference type="OrthoDB" id="9634584at2759"/>
<dbReference type="PANTHER" id="PTHR14224:SF94">
    <property type="entry name" value="PRAME FAMILY MEMBER 12"/>
    <property type="match status" value="1"/>
</dbReference>
<dbReference type="Proteomes" id="UP000092124">
    <property type="component" value="Unassembled WGS sequence"/>
</dbReference>
<accession>A0A1A6GX88</accession>
<evidence type="ECO:0000256" key="2">
    <source>
        <dbReference type="ARBA" id="ARBA00022737"/>
    </source>
</evidence>
<protein>
    <submittedName>
        <fullName evidence="3">Uncharacterized protein</fullName>
    </submittedName>
</protein>
<dbReference type="STRING" id="56216.A0A1A6GX88"/>
<keyword evidence="1" id="KW-0433">Leucine-rich repeat</keyword>
<gene>
    <name evidence="3" type="ORF">A6R68_01241</name>
</gene>
<dbReference type="EMBL" id="LZPO01066378">
    <property type="protein sequence ID" value="OBS70220.1"/>
    <property type="molecule type" value="Genomic_DNA"/>
</dbReference>
<name>A0A1A6GX88_NEOLE</name>
<keyword evidence="2" id="KW-0677">Repeat</keyword>
<evidence type="ECO:0000256" key="1">
    <source>
        <dbReference type="ARBA" id="ARBA00022614"/>
    </source>
</evidence>
<keyword evidence="4" id="KW-1185">Reference proteome</keyword>
<proteinExistence type="predicted"/>